<gene>
    <name evidence="2" type="ORF">EZI54_11735</name>
</gene>
<reference evidence="2 3" key="1">
    <citation type="submission" date="2019-02" db="EMBL/GenBank/DDBJ databases">
        <title>Marinobacter halodurans sp. nov., a marine bacterium isolated from sea tidal flat.</title>
        <authorList>
            <person name="Yoo Y."/>
            <person name="Lee D.W."/>
            <person name="Kim B.S."/>
            <person name="Kim J.-J."/>
        </authorList>
    </citation>
    <scope>NUCLEOTIDE SEQUENCE [LARGE SCALE GENOMIC DNA]</scope>
    <source>
        <strain evidence="2 3">YJ-S3-2</strain>
    </source>
</reference>
<feature type="transmembrane region" description="Helical" evidence="1">
    <location>
        <begin position="6"/>
        <end position="30"/>
    </location>
</feature>
<evidence type="ECO:0000313" key="2">
    <source>
        <dbReference type="EMBL" id="TBW55486.1"/>
    </source>
</evidence>
<sequence length="103" mass="10524">MTMDWTSFGVGLAVGVVASVLYFAGLAWSVRAVLRSSRPAPLLLASAALRIALLLAVGFMATDGLHDPGALAGFGLAFLVTRLVAVRLARPPATSGGEDVPCS</sequence>
<dbReference type="Pfam" id="PF12966">
    <property type="entry name" value="AtpR"/>
    <property type="match status" value="1"/>
</dbReference>
<keyword evidence="1" id="KW-0472">Membrane</keyword>
<dbReference type="InterPro" id="IPR017581">
    <property type="entry name" value="AtpR-like"/>
</dbReference>
<organism evidence="2 3">
    <name type="scientific">Marinobacter halodurans</name>
    <dbReference type="NCBI Taxonomy" id="2528979"/>
    <lineage>
        <taxon>Bacteria</taxon>
        <taxon>Pseudomonadati</taxon>
        <taxon>Pseudomonadota</taxon>
        <taxon>Gammaproteobacteria</taxon>
        <taxon>Pseudomonadales</taxon>
        <taxon>Marinobacteraceae</taxon>
        <taxon>Marinobacter</taxon>
    </lineage>
</organism>
<keyword evidence="1" id="KW-0812">Transmembrane</keyword>
<dbReference type="Proteomes" id="UP000313645">
    <property type="component" value="Unassembled WGS sequence"/>
</dbReference>
<name>A0ABY1ZJV3_9GAMM</name>
<dbReference type="EMBL" id="SJDL01000016">
    <property type="protein sequence ID" value="TBW55486.1"/>
    <property type="molecule type" value="Genomic_DNA"/>
</dbReference>
<evidence type="ECO:0000313" key="3">
    <source>
        <dbReference type="Proteomes" id="UP000313645"/>
    </source>
</evidence>
<keyword evidence="1" id="KW-1133">Transmembrane helix</keyword>
<dbReference type="RefSeq" id="WP_131482072.1">
    <property type="nucleotide sequence ID" value="NZ_SJDL01000016.1"/>
</dbReference>
<comment type="caution">
    <text evidence="2">The sequence shown here is derived from an EMBL/GenBank/DDBJ whole genome shotgun (WGS) entry which is preliminary data.</text>
</comment>
<keyword evidence="3" id="KW-1185">Reference proteome</keyword>
<evidence type="ECO:0000256" key="1">
    <source>
        <dbReference type="SAM" id="Phobius"/>
    </source>
</evidence>
<feature type="transmembrane region" description="Helical" evidence="1">
    <location>
        <begin position="42"/>
        <end position="62"/>
    </location>
</feature>
<feature type="transmembrane region" description="Helical" evidence="1">
    <location>
        <begin position="68"/>
        <end position="85"/>
    </location>
</feature>
<protein>
    <submittedName>
        <fullName evidence="2">ATP synthase subunit AtpR</fullName>
    </submittedName>
</protein>
<accession>A0ABY1ZJV3</accession>
<proteinExistence type="predicted"/>